<feature type="transmembrane region" description="Helical" evidence="7">
    <location>
        <begin position="336"/>
        <end position="358"/>
    </location>
</feature>
<dbReference type="EMBL" id="DS268114">
    <property type="protein sequence ID" value="KMM73450.1"/>
    <property type="molecule type" value="Genomic_DNA"/>
</dbReference>
<feature type="transmembrane region" description="Helical" evidence="7">
    <location>
        <begin position="484"/>
        <end position="505"/>
    </location>
</feature>
<feature type="transmembrane region" description="Helical" evidence="7">
    <location>
        <begin position="285"/>
        <end position="307"/>
    </location>
</feature>
<feature type="transmembrane region" description="Helical" evidence="7">
    <location>
        <begin position="202"/>
        <end position="222"/>
    </location>
</feature>
<name>A0A0J6FVH3_COCPO</name>
<keyword evidence="4 7" id="KW-1133">Transmembrane helix</keyword>
<dbReference type="GO" id="GO:0006865">
    <property type="term" value="P:amino acid transport"/>
    <property type="evidence" value="ECO:0007669"/>
    <property type="project" value="InterPro"/>
</dbReference>
<evidence type="ECO:0000313" key="9">
    <source>
        <dbReference type="Proteomes" id="UP000054567"/>
    </source>
</evidence>
<keyword evidence="5 7" id="KW-0472">Membrane</keyword>
<reference evidence="9" key="3">
    <citation type="journal article" date="2010" name="Genome Res.">
        <title>Population genomic sequencing of Coccidioides fungi reveals recent hybridization and transposon control.</title>
        <authorList>
            <person name="Neafsey D.E."/>
            <person name="Barker B.M."/>
            <person name="Sharpton T.J."/>
            <person name="Stajich J.E."/>
            <person name="Park D.J."/>
            <person name="Whiston E."/>
            <person name="Hung C.-Y."/>
            <person name="McMahan C."/>
            <person name="White J."/>
            <person name="Sykes S."/>
            <person name="Heiman D."/>
            <person name="Young S."/>
            <person name="Zeng Q."/>
            <person name="Abouelleil A."/>
            <person name="Aftuck L."/>
            <person name="Bessette D."/>
            <person name="Brown A."/>
            <person name="FitzGerald M."/>
            <person name="Lui A."/>
            <person name="Macdonald J.P."/>
            <person name="Priest M."/>
            <person name="Orbach M.J."/>
            <person name="Galgiani J.N."/>
            <person name="Kirkland T.N."/>
            <person name="Cole G.T."/>
            <person name="Birren B.W."/>
            <person name="Henn M.R."/>
            <person name="Taylor J.W."/>
            <person name="Rounsley S.D."/>
        </authorList>
    </citation>
    <scope>NUCLEOTIDE SEQUENCE [LARGE SCALE GENOMIC DNA]</scope>
    <source>
        <strain evidence="9">RMSCC 3488</strain>
    </source>
</reference>
<dbReference type="PROSITE" id="PS00218">
    <property type="entry name" value="AMINO_ACID_PERMEASE_1"/>
    <property type="match status" value="1"/>
</dbReference>
<evidence type="ECO:0000256" key="4">
    <source>
        <dbReference type="ARBA" id="ARBA00022989"/>
    </source>
</evidence>
<feature type="region of interest" description="Disordered" evidence="6">
    <location>
        <begin position="1"/>
        <end position="25"/>
    </location>
</feature>
<accession>A0A0J6FVH3</accession>
<feature type="transmembrane region" description="Helical" evidence="7">
    <location>
        <begin position="45"/>
        <end position="64"/>
    </location>
</feature>
<dbReference type="Pfam" id="PF13520">
    <property type="entry name" value="AA_permease_2"/>
    <property type="match status" value="1"/>
</dbReference>
<comment type="subcellular location">
    <subcellularLocation>
        <location evidence="1">Membrane</location>
        <topology evidence="1">Multi-pass membrane protein</topology>
    </subcellularLocation>
</comment>
<gene>
    <name evidence="8" type="ORF">CPAG_09739</name>
</gene>
<evidence type="ECO:0000256" key="1">
    <source>
        <dbReference type="ARBA" id="ARBA00004141"/>
    </source>
</evidence>
<feature type="transmembrane region" description="Helical" evidence="7">
    <location>
        <begin position="453"/>
        <end position="478"/>
    </location>
</feature>
<feature type="transmembrane region" description="Helical" evidence="7">
    <location>
        <begin position="170"/>
        <end position="190"/>
    </location>
</feature>
<sequence length="530" mass="57053">MAHDSMVLEEGKDRGPAPSSALEKSGPAEVVVNASGHKQELERNFSLLSICGVGITTGNTWIAMGGSISVAIFNGGPPGIIYEFIVVAICYWFVAASVAELASAIPSAAGVYHWASMTAGKRYGRPVGFFAGYWNCLAWMFGAASISSILGNQLLAMYTLFHPEREAQPWNVFVVYIVCTIFCCATVLFGNRFLPYTGHLGSILIIGGVIVSILVCATMPRVNGLGYASNSFVWKDWQNQTGYESNAFVFLAGMLNGAYTVGALDVTSHMAEEIPRPSRNIPKAILAQMVIGFVTAIPYMVALLYAINDLDAVLTTNTPFPLAEIYYQATGSRGGALGLLIVMFFPTFLTCIGCYLTAGRTLWTLARDNATPFSPWMSRINPTFRNPFNATLACGAVVVALGCIYVGSKTAFNAFVGSFAVLSSLSYVTAILPHLLSGRRSINPGRFYMKGPLGFLVNGISCSYVIAFVVIFCFPYALPTDAETMNYTSLITGGLSIFVAIWWFVTRSSYKGPNAIPLGEILLAPEVHSV</sequence>
<dbReference type="PANTHER" id="PTHR45649">
    <property type="entry name" value="AMINO-ACID PERMEASE BAT1"/>
    <property type="match status" value="1"/>
</dbReference>
<dbReference type="VEuPathDB" id="FungiDB:CPAG_09739"/>
<evidence type="ECO:0000256" key="7">
    <source>
        <dbReference type="SAM" id="Phobius"/>
    </source>
</evidence>
<evidence type="ECO:0000313" key="8">
    <source>
        <dbReference type="EMBL" id="KMM73450.1"/>
    </source>
</evidence>
<dbReference type="GO" id="GO:0016020">
    <property type="term" value="C:membrane"/>
    <property type="evidence" value="ECO:0007669"/>
    <property type="project" value="UniProtKB-SubCell"/>
</dbReference>
<reference evidence="9" key="2">
    <citation type="journal article" date="2009" name="Genome Res.">
        <title>Comparative genomic analyses of the human fungal pathogens Coccidioides and their relatives.</title>
        <authorList>
            <person name="Sharpton T.J."/>
            <person name="Stajich J.E."/>
            <person name="Rounsley S.D."/>
            <person name="Gardner M.J."/>
            <person name="Wortman J.R."/>
            <person name="Jordar V.S."/>
            <person name="Maiti R."/>
            <person name="Kodira C.D."/>
            <person name="Neafsey D.E."/>
            <person name="Zeng Q."/>
            <person name="Hung C.-Y."/>
            <person name="McMahan C."/>
            <person name="Muszewska A."/>
            <person name="Grynberg M."/>
            <person name="Mandel M.A."/>
            <person name="Kellner E.M."/>
            <person name="Barker B.M."/>
            <person name="Galgiani J.N."/>
            <person name="Orbach M.J."/>
            <person name="Kirkland T.N."/>
            <person name="Cole G.T."/>
            <person name="Henn M.R."/>
            <person name="Birren B.W."/>
            <person name="Taylor J.W."/>
        </authorList>
    </citation>
    <scope>NUCLEOTIDE SEQUENCE [LARGE SCALE GENOMIC DNA]</scope>
    <source>
        <strain evidence="9">RMSCC 3488</strain>
    </source>
</reference>
<feature type="transmembrane region" description="Helical" evidence="7">
    <location>
        <begin position="127"/>
        <end position="150"/>
    </location>
</feature>
<evidence type="ECO:0000256" key="5">
    <source>
        <dbReference type="ARBA" id="ARBA00023136"/>
    </source>
</evidence>
<evidence type="ECO:0000256" key="3">
    <source>
        <dbReference type="ARBA" id="ARBA00022692"/>
    </source>
</evidence>
<evidence type="ECO:0000256" key="2">
    <source>
        <dbReference type="ARBA" id="ARBA00022448"/>
    </source>
</evidence>
<feature type="transmembrane region" description="Helical" evidence="7">
    <location>
        <begin position="242"/>
        <end position="264"/>
    </location>
</feature>
<proteinExistence type="predicted"/>
<dbReference type="InterPro" id="IPR004840">
    <property type="entry name" value="Amino_acid_permease_CS"/>
</dbReference>
<feature type="transmembrane region" description="Helical" evidence="7">
    <location>
        <begin position="84"/>
        <end position="115"/>
    </location>
</feature>
<evidence type="ECO:0008006" key="10">
    <source>
        <dbReference type="Google" id="ProtNLM"/>
    </source>
</evidence>
<feature type="transmembrane region" description="Helical" evidence="7">
    <location>
        <begin position="414"/>
        <end position="432"/>
    </location>
</feature>
<feature type="transmembrane region" description="Helical" evidence="7">
    <location>
        <begin position="387"/>
        <end position="408"/>
    </location>
</feature>
<dbReference type="GO" id="GO:0022857">
    <property type="term" value="F:transmembrane transporter activity"/>
    <property type="evidence" value="ECO:0007669"/>
    <property type="project" value="InterPro"/>
</dbReference>
<dbReference type="PANTHER" id="PTHR45649:SF27">
    <property type="entry name" value="CHOLINE TRANSPORTER (EUROFUNG)"/>
    <property type="match status" value="1"/>
</dbReference>
<dbReference type="Proteomes" id="UP000054567">
    <property type="component" value="Unassembled WGS sequence"/>
</dbReference>
<dbReference type="InterPro" id="IPR002293">
    <property type="entry name" value="AA/rel_permease1"/>
</dbReference>
<keyword evidence="3 7" id="KW-0812">Transmembrane</keyword>
<protein>
    <recommendedName>
        <fullName evidence="10">Choline transport protein</fullName>
    </recommendedName>
</protein>
<dbReference type="AlphaFoldDB" id="A0A0J6FVH3"/>
<reference evidence="8 9" key="1">
    <citation type="submission" date="2007-06" db="EMBL/GenBank/DDBJ databases">
        <title>The Genome Sequence of Coccidioides posadasii RMSCC_3488.</title>
        <authorList>
            <consortium name="Coccidioides Genome Resources Consortium"/>
            <consortium name="The Broad Institute Genome Sequencing Platform"/>
            <person name="Henn M.R."/>
            <person name="Sykes S."/>
            <person name="Young S."/>
            <person name="Jaffe D."/>
            <person name="Berlin A."/>
            <person name="Alvarez P."/>
            <person name="Butler J."/>
            <person name="Gnerre S."/>
            <person name="Grabherr M."/>
            <person name="Mauceli E."/>
            <person name="Brockman W."/>
            <person name="Kodira C."/>
            <person name="Alvarado L."/>
            <person name="Zeng Q."/>
            <person name="Crawford M."/>
            <person name="Antoine C."/>
            <person name="Devon K."/>
            <person name="Galgiani J."/>
            <person name="Orsborn K."/>
            <person name="Lewis M.L."/>
            <person name="Nusbaum C."/>
            <person name="Galagan J."/>
            <person name="Birren B."/>
        </authorList>
    </citation>
    <scope>NUCLEOTIDE SEQUENCE [LARGE SCALE GENOMIC DNA]</scope>
    <source>
        <strain evidence="8 9">RMSCC 3488</strain>
    </source>
</reference>
<dbReference type="OrthoDB" id="3900342at2759"/>
<evidence type="ECO:0000256" key="6">
    <source>
        <dbReference type="SAM" id="MobiDB-lite"/>
    </source>
</evidence>
<dbReference type="PIRSF" id="PIRSF006060">
    <property type="entry name" value="AA_transporter"/>
    <property type="match status" value="1"/>
</dbReference>
<keyword evidence="2" id="KW-0813">Transport</keyword>
<organism evidence="8 9">
    <name type="scientific">Coccidioides posadasii RMSCC 3488</name>
    <dbReference type="NCBI Taxonomy" id="454284"/>
    <lineage>
        <taxon>Eukaryota</taxon>
        <taxon>Fungi</taxon>
        <taxon>Dikarya</taxon>
        <taxon>Ascomycota</taxon>
        <taxon>Pezizomycotina</taxon>
        <taxon>Eurotiomycetes</taxon>
        <taxon>Eurotiomycetidae</taxon>
        <taxon>Onygenales</taxon>
        <taxon>Onygenaceae</taxon>
        <taxon>Coccidioides</taxon>
    </lineage>
</organism>
<dbReference type="Gene3D" id="1.20.1740.10">
    <property type="entry name" value="Amino acid/polyamine transporter I"/>
    <property type="match status" value="1"/>
</dbReference>